<dbReference type="PANTHER" id="PTHR11772:SF23">
    <property type="entry name" value="ASPARAGINE SYNTHETASE [GLUTAMINE-HYDROLYZING]"/>
    <property type="match status" value="1"/>
</dbReference>
<dbReference type="Gene3D" id="3.40.50.620">
    <property type="entry name" value="HUPs"/>
    <property type="match status" value="1"/>
</dbReference>
<dbReference type="InterPro" id="IPR017932">
    <property type="entry name" value="GATase_2_dom"/>
</dbReference>
<dbReference type="InterPro" id="IPR014729">
    <property type="entry name" value="Rossmann-like_a/b/a_fold"/>
</dbReference>
<dbReference type="InterPro" id="IPR050795">
    <property type="entry name" value="Asn_Synthetase"/>
</dbReference>
<dbReference type="Gene3D" id="3.60.20.10">
    <property type="entry name" value="Glutamine Phosphoribosylpyrophosphate, subunit 1, domain 1"/>
    <property type="match status" value="1"/>
</dbReference>
<dbReference type="PIRSF" id="PIRSF001589">
    <property type="entry name" value="Asn_synthetase_glu-h"/>
    <property type="match status" value="1"/>
</dbReference>
<dbReference type="EMBL" id="MN738869">
    <property type="protein sequence ID" value="QHT29155.1"/>
    <property type="molecule type" value="Genomic_DNA"/>
</dbReference>
<dbReference type="PANTHER" id="PTHR11772">
    <property type="entry name" value="ASPARAGINE SYNTHETASE"/>
    <property type="match status" value="1"/>
</dbReference>
<dbReference type="SUPFAM" id="SSF56235">
    <property type="entry name" value="N-terminal nucleophile aminohydrolases (Ntn hydrolases)"/>
    <property type="match status" value="1"/>
</dbReference>
<name>A0A6C0EP76_9ZZZZ</name>
<dbReference type="GO" id="GO:0005524">
    <property type="term" value="F:ATP binding"/>
    <property type="evidence" value="ECO:0007669"/>
    <property type="project" value="UniProtKB-KW"/>
</dbReference>
<feature type="domain" description="Glutamine amidotransferase type-2" evidence="11">
    <location>
        <begin position="2"/>
        <end position="188"/>
    </location>
</feature>
<keyword evidence="8" id="KW-0315">Glutamine amidotransferase</keyword>
<dbReference type="InterPro" id="IPR001962">
    <property type="entry name" value="Asn_synthase"/>
</dbReference>
<keyword evidence="7" id="KW-0061">Asparagine biosynthesis</keyword>
<dbReference type="Pfam" id="PF13537">
    <property type="entry name" value="GATase_7"/>
    <property type="match status" value="1"/>
</dbReference>
<evidence type="ECO:0000256" key="7">
    <source>
        <dbReference type="ARBA" id="ARBA00022888"/>
    </source>
</evidence>
<dbReference type="InterPro" id="IPR006426">
    <property type="entry name" value="Asn_synth_AEB"/>
</dbReference>
<evidence type="ECO:0000259" key="11">
    <source>
        <dbReference type="PROSITE" id="PS51278"/>
    </source>
</evidence>
<dbReference type="SUPFAM" id="SSF52402">
    <property type="entry name" value="Adenine nucleotide alpha hydrolases-like"/>
    <property type="match status" value="1"/>
</dbReference>
<sequence>MCGIFAYLSITKIDTDLKNKLIDELIKTKHRGPDNTKYRLENEKTFLGFHRLCINDTSERGDQPITHPKNFNISLICNGEIYNYSKLKLEYNIVTDSNSDCEIILHLYEKFGFSKTISLLDGVFACVLVDLTKDTIYVARDPLGVRSLFIGENTNGDIGFASELKSIHELCETIIQFKPGHIWDSKTKEYTKYYTRGLTNVVESEELIKTTIREKLGLAVEKRLMSDRKIGCLLSGGLDSSLIAAQLANLYEDKLETFSIGLEGATDLKFAKLVADHIGSNHHEVIVTEREMLNAIESTIKKTETYDTTTIRASVPMTLLSEYISKNSNAVVIYSGEGSDEASGSYLYFHNAPNELEFKKETIRLLDDLCYFDVLRCDKSTASAGLEVRVPFLDKEFLEYYMSIDPKYKLASHNGIEKWLLRSAFDDGKLLPDSVLWRVKEAMSDGVSSQKKGWFEIIQENVAEMYTDDEFIKRQQTYKWNPPMFKEALYYREIFNKYYPEREKTIPYYWLPKWSGDVVDPSARVLTNVYKNDE</sequence>
<comment type="catalytic activity">
    <reaction evidence="10">
        <text>L-aspartate + L-glutamine + ATP + H2O = L-asparagine + L-glutamate + AMP + diphosphate + H(+)</text>
        <dbReference type="Rhea" id="RHEA:12228"/>
        <dbReference type="ChEBI" id="CHEBI:15377"/>
        <dbReference type="ChEBI" id="CHEBI:15378"/>
        <dbReference type="ChEBI" id="CHEBI:29985"/>
        <dbReference type="ChEBI" id="CHEBI:29991"/>
        <dbReference type="ChEBI" id="CHEBI:30616"/>
        <dbReference type="ChEBI" id="CHEBI:33019"/>
        <dbReference type="ChEBI" id="CHEBI:58048"/>
        <dbReference type="ChEBI" id="CHEBI:58359"/>
        <dbReference type="ChEBI" id="CHEBI:456215"/>
        <dbReference type="EC" id="6.3.5.4"/>
    </reaction>
</comment>
<dbReference type="NCBIfam" id="TIGR01536">
    <property type="entry name" value="asn_synth_AEB"/>
    <property type="match status" value="1"/>
</dbReference>
<keyword evidence="5" id="KW-0547">Nucleotide-binding</keyword>
<dbReference type="Pfam" id="PF00733">
    <property type="entry name" value="Asn_synthase"/>
    <property type="match status" value="1"/>
</dbReference>
<proteinExistence type="predicted"/>
<evidence type="ECO:0000256" key="2">
    <source>
        <dbReference type="ARBA" id="ARBA00012737"/>
    </source>
</evidence>
<dbReference type="NCBIfam" id="NF006949">
    <property type="entry name" value="PRK09431.1"/>
    <property type="match status" value="1"/>
</dbReference>
<dbReference type="CDD" id="cd00712">
    <property type="entry name" value="AsnB"/>
    <property type="match status" value="1"/>
</dbReference>
<reference evidence="12" key="1">
    <citation type="journal article" date="2020" name="Nature">
        <title>Giant virus diversity and host interactions through global metagenomics.</title>
        <authorList>
            <person name="Schulz F."/>
            <person name="Roux S."/>
            <person name="Paez-Espino D."/>
            <person name="Jungbluth S."/>
            <person name="Walsh D.A."/>
            <person name="Denef V.J."/>
            <person name="McMahon K.D."/>
            <person name="Konstantinidis K.T."/>
            <person name="Eloe-Fadrosh E.A."/>
            <person name="Kyrpides N.C."/>
            <person name="Woyke T."/>
        </authorList>
    </citation>
    <scope>NUCLEOTIDE SEQUENCE</scope>
    <source>
        <strain evidence="12">GVMAG-M-3300001351-8</strain>
    </source>
</reference>
<evidence type="ECO:0000256" key="6">
    <source>
        <dbReference type="ARBA" id="ARBA00022840"/>
    </source>
</evidence>
<dbReference type="CDD" id="cd01991">
    <property type="entry name" value="Asn_synthase_B_C"/>
    <property type="match status" value="1"/>
</dbReference>
<accession>A0A6C0EP76</accession>
<evidence type="ECO:0000313" key="12">
    <source>
        <dbReference type="EMBL" id="QHT29155.1"/>
    </source>
</evidence>
<dbReference type="InterPro" id="IPR033738">
    <property type="entry name" value="AsnB_N"/>
</dbReference>
<dbReference type="GO" id="GO:0005829">
    <property type="term" value="C:cytosol"/>
    <property type="evidence" value="ECO:0007669"/>
    <property type="project" value="TreeGrafter"/>
</dbReference>
<keyword evidence="6" id="KW-0067">ATP-binding</keyword>
<evidence type="ECO:0000256" key="10">
    <source>
        <dbReference type="ARBA" id="ARBA00048741"/>
    </source>
</evidence>
<evidence type="ECO:0000256" key="4">
    <source>
        <dbReference type="ARBA" id="ARBA00022605"/>
    </source>
</evidence>
<dbReference type="EC" id="6.3.5.4" evidence="2"/>
<evidence type="ECO:0000256" key="8">
    <source>
        <dbReference type="ARBA" id="ARBA00022962"/>
    </source>
</evidence>
<dbReference type="GO" id="GO:0004066">
    <property type="term" value="F:asparagine synthase (glutamine-hydrolyzing) activity"/>
    <property type="evidence" value="ECO:0007669"/>
    <property type="project" value="UniProtKB-EC"/>
</dbReference>
<evidence type="ECO:0000256" key="9">
    <source>
        <dbReference type="ARBA" id="ARBA00030234"/>
    </source>
</evidence>
<organism evidence="12">
    <name type="scientific">viral metagenome</name>
    <dbReference type="NCBI Taxonomy" id="1070528"/>
    <lineage>
        <taxon>unclassified sequences</taxon>
        <taxon>metagenomes</taxon>
        <taxon>organismal metagenomes</taxon>
    </lineage>
</organism>
<dbReference type="GO" id="GO:0006529">
    <property type="term" value="P:asparagine biosynthetic process"/>
    <property type="evidence" value="ECO:0007669"/>
    <property type="project" value="UniProtKB-KW"/>
</dbReference>
<comment type="pathway">
    <text evidence="1">Amino-acid biosynthesis; L-asparagine biosynthesis; L-asparagine from L-aspartate (L-Gln route): step 1/1.</text>
</comment>
<dbReference type="PROSITE" id="PS51278">
    <property type="entry name" value="GATASE_TYPE_2"/>
    <property type="match status" value="1"/>
</dbReference>
<dbReference type="InterPro" id="IPR029055">
    <property type="entry name" value="Ntn_hydrolases_N"/>
</dbReference>
<keyword evidence="4" id="KW-0028">Amino-acid biosynthesis</keyword>
<dbReference type="AlphaFoldDB" id="A0A6C0EP76"/>
<evidence type="ECO:0000256" key="1">
    <source>
        <dbReference type="ARBA" id="ARBA00005187"/>
    </source>
</evidence>
<keyword evidence="3" id="KW-0436">Ligase</keyword>
<protein>
    <recommendedName>
        <fullName evidence="2">asparagine synthase (glutamine-hydrolyzing)</fullName>
        <ecNumber evidence="2">6.3.5.4</ecNumber>
    </recommendedName>
    <alternativeName>
        <fullName evidence="9">Glutamine-dependent asparagine synthetase</fullName>
    </alternativeName>
</protein>
<evidence type="ECO:0000256" key="3">
    <source>
        <dbReference type="ARBA" id="ARBA00022598"/>
    </source>
</evidence>
<evidence type="ECO:0000256" key="5">
    <source>
        <dbReference type="ARBA" id="ARBA00022741"/>
    </source>
</evidence>